<dbReference type="Gene3D" id="2.60.20.10">
    <property type="entry name" value="Crystallins"/>
    <property type="match status" value="1"/>
</dbReference>
<accession>A0A1G9M079</accession>
<name>A0A1G9M079_9PSEU</name>
<dbReference type="Proteomes" id="UP000199682">
    <property type="component" value="Unassembled WGS sequence"/>
</dbReference>
<dbReference type="EMBL" id="FNET01000012">
    <property type="protein sequence ID" value="SDL67115.1"/>
    <property type="molecule type" value="Genomic_DNA"/>
</dbReference>
<sequence length="117" mass="13501">MVLALKSYSCGDVTSQWWNSIKLFKDADFSGDSLTLEIPFPYRDCDQEGMRIDSLPTEWDAVTSSFRVYNTCWHSRLYTEAMTAGSCRKYKDDVSYVGDFMNDKMMSVRLQSVERAC</sequence>
<evidence type="ECO:0000313" key="2">
    <source>
        <dbReference type="Proteomes" id="UP000199682"/>
    </source>
</evidence>
<evidence type="ECO:0008006" key="3">
    <source>
        <dbReference type="Google" id="ProtNLM"/>
    </source>
</evidence>
<evidence type="ECO:0000313" key="1">
    <source>
        <dbReference type="EMBL" id="SDL67115.1"/>
    </source>
</evidence>
<protein>
    <recommendedName>
        <fullName evidence="3">Beta/Gamma crystallin</fullName>
    </recommendedName>
</protein>
<gene>
    <name evidence="1" type="ORF">SAMN04488074_112227</name>
</gene>
<organism evidence="1 2">
    <name type="scientific">Lentzea albidocapillata subsp. violacea</name>
    <dbReference type="NCBI Taxonomy" id="128104"/>
    <lineage>
        <taxon>Bacteria</taxon>
        <taxon>Bacillati</taxon>
        <taxon>Actinomycetota</taxon>
        <taxon>Actinomycetes</taxon>
        <taxon>Pseudonocardiales</taxon>
        <taxon>Pseudonocardiaceae</taxon>
        <taxon>Lentzea</taxon>
    </lineage>
</organism>
<proteinExistence type="predicted"/>
<dbReference type="AlphaFoldDB" id="A0A1G9M079"/>
<reference evidence="2" key="1">
    <citation type="submission" date="2016-10" db="EMBL/GenBank/DDBJ databases">
        <authorList>
            <person name="Varghese N."/>
            <person name="Submissions S."/>
        </authorList>
    </citation>
    <scope>NUCLEOTIDE SEQUENCE [LARGE SCALE GENOMIC DNA]</scope>
    <source>
        <strain evidence="2">DSM 44796</strain>
    </source>
</reference>